<evidence type="ECO:0000313" key="4">
    <source>
        <dbReference type="EMBL" id="PAS94325.1"/>
    </source>
</evidence>
<dbReference type="NCBIfam" id="TIGR01845">
    <property type="entry name" value="outer_NodT"/>
    <property type="match status" value="1"/>
</dbReference>
<keyword evidence="2" id="KW-0564">Palmitate</keyword>
<gene>
    <name evidence="3" type="ORF">BGI27_07005</name>
    <name evidence="4" type="ORF">CGU29_04370</name>
</gene>
<dbReference type="InterPro" id="IPR003423">
    <property type="entry name" value="OMP_efflux"/>
</dbReference>
<sequence length="499" mass="53572">MKHPHSRTGIGTGSKPVARTLPPIFALLLAACSLTPTYERPDVALPEAFKEVPAGPGWKTATPADHAARGEWWAVFGDPVLDSLQTQAATANQDLQAGLARLQQARAQLQGARAEYFPQLGVGTGPTRQRPSPASQGLAADAQTTAFTLWRAQGTASYEPDLFGRIGSNVDAATAEQTQREALFHALRLAIQADVAQTYFSLRELDAMAGLYADTVRLREQSTQLFQRRFDAGDISELELASARTELASARADALGVARRRAVAEHSLALLLGKTPADFTLPPHPLDAIRLQVPAGLPSELLERRPDIAAAERAMAAANARIGAARAAFFPRLSLTGSFGFEASDLGDLFKWSSRTFIAGPLAGTLLSMPLFDGGARRAGVELAQAAYAEQVASYRQTVLKAFKEVEDNLANLRLLEGQLQAQNQAVDSVRRSAVLSQAQYREGFVSYLGVMDADRSVLQQQRAAIQLEAERARLTVDLIRALGGGWQAAPAPMLSALD</sequence>
<comment type="similarity">
    <text evidence="1 2">Belongs to the outer membrane factor (OMF) (TC 1.B.17) family.</text>
</comment>
<dbReference type="GO" id="GO:0015562">
    <property type="term" value="F:efflux transmembrane transporter activity"/>
    <property type="evidence" value="ECO:0007669"/>
    <property type="project" value="InterPro"/>
</dbReference>
<dbReference type="RefSeq" id="WP_095524213.1">
    <property type="nucleotide sequence ID" value="NZ_MDUX01000017.1"/>
</dbReference>
<dbReference type="EMBL" id="MDUX01000017">
    <property type="protein sequence ID" value="KAF7599631.1"/>
    <property type="molecule type" value="Genomic_DNA"/>
</dbReference>
<evidence type="ECO:0000313" key="6">
    <source>
        <dbReference type="Proteomes" id="UP000623509"/>
    </source>
</evidence>
<evidence type="ECO:0000256" key="1">
    <source>
        <dbReference type="ARBA" id="ARBA00007613"/>
    </source>
</evidence>
<accession>A0A272EW44</accession>
<evidence type="ECO:0000256" key="2">
    <source>
        <dbReference type="RuleBase" id="RU362097"/>
    </source>
</evidence>
<keyword evidence="2" id="KW-1134">Transmembrane beta strand</keyword>
<keyword evidence="6" id="KW-1185">Reference proteome</keyword>
<dbReference type="PANTHER" id="PTHR30203:SF33">
    <property type="entry name" value="BLR4455 PROTEIN"/>
    <property type="match status" value="1"/>
</dbReference>
<dbReference type="InterPro" id="IPR010131">
    <property type="entry name" value="MdtP/NodT-like"/>
</dbReference>
<evidence type="ECO:0000313" key="3">
    <source>
        <dbReference type="EMBL" id="KAF7599631.1"/>
    </source>
</evidence>
<dbReference type="Proteomes" id="UP000216107">
    <property type="component" value="Unassembled WGS sequence"/>
</dbReference>
<keyword evidence="2" id="KW-0472">Membrane</keyword>
<dbReference type="GO" id="GO:0005886">
    <property type="term" value="C:plasma membrane"/>
    <property type="evidence" value="ECO:0007669"/>
    <property type="project" value="UniProtKB-SubCell"/>
</dbReference>
<comment type="caution">
    <text evidence="4">The sequence shown here is derived from an EMBL/GenBank/DDBJ whole genome shotgun (WGS) entry which is preliminary data.</text>
</comment>
<dbReference type="OrthoDB" id="9770517at2"/>
<dbReference type="EMBL" id="NMRN01000008">
    <property type="protein sequence ID" value="PAS94325.1"/>
    <property type="molecule type" value="Genomic_DNA"/>
</dbReference>
<reference evidence="4 5" key="2">
    <citation type="submission" date="2017-07" db="EMBL/GenBank/DDBJ databases">
        <title>Candidatus Dactylopiibacterium carminicum, a nitrogen-fixing symbiont of the cochineal insect Dactylopius coccus and Dactylopius opuntiae (Hemiptera: Coccoidea: Dactylopiidae).</title>
        <authorList>
            <person name="Vera A."/>
        </authorList>
    </citation>
    <scope>NUCLEOTIDE SEQUENCE [LARGE SCALE GENOMIC DNA]</scope>
    <source>
        <strain evidence="4 5">NFDCM</strain>
    </source>
</reference>
<name>A0A272EW44_9RHOO</name>
<dbReference type="Proteomes" id="UP000623509">
    <property type="component" value="Unassembled WGS sequence"/>
</dbReference>
<dbReference type="AlphaFoldDB" id="A0A272EW44"/>
<organism evidence="4 5">
    <name type="scientific">Candidatus Dactylopiibacterium carminicum</name>
    <dbReference type="NCBI Taxonomy" id="857335"/>
    <lineage>
        <taxon>Bacteria</taxon>
        <taxon>Pseudomonadati</taxon>
        <taxon>Pseudomonadota</taxon>
        <taxon>Betaproteobacteria</taxon>
        <taxon>Rhodocyclales</taxon>
        <taxon>Rhodocyclaceae</taxon>
        <taxon>Candidatus Dactylopiibacterium</taxon>
    </lineage>
</organism>
<dbReference type="Pfam" id="PF02321">
    <property type="entry name" value="OEP"/>
    <property type="match status" value="2"/>
</dbReference>
<proteinExistence type="inferred from homology"/>
<dbReference type="PROSITE" id="PS51257">
    <property type="entry name" value="PROKAR_LIPOPROTEIN"/>
    <property type="match status" value="1"/>
</dbReference>
<dbReference type="Gene3D" id="2.20.200.10">
    <property type="entry name" value="Outer membrane efflux proteins (OEP)"/>
    <property type="match status" value="1"/>
</dbReference>
<keyword evidence="2" id="KW-0812">Transmembrane</keyword>
<protein>
    <submittedName>
        <fullName evidence="4">RND transporter</fullName>
    </submittedName>
</protein>
<keyword evidence="2" id="KW-0449">Lipoprotein</keyword>
<dbReference type="Gene3D" id="1.20.1600.10">
    <property type="entry name" value="Outer membrane efflux proteins (OEP)"/>
    <property type="match status" value="1"/>
</dbReference>
<evidence type="ECO:0000313" key="5">
    <source>
        <dbReference type="Proteomes" id="UP000216107"/>
    </source>
</evidence>
<dbReference type="SUPFAM" id="SSF56954">
    <property type="entry name" value="Outer membrane efflux proteins (OEP)"/>
    <property type="match status" value="1"/>
</dbReference>
<comment type="subcellular location">
    <subcellularLocation>
        <location evidence="2">Cell membrane</location>
        <topology evidence="2">Lipid-anchor</topology>
    </subcellularLocation>
</comment>
<reference evidence="3 6" key="1">
    <citation type="submission" date="2016-08" db="EMBL/GenBank/DDBJ databases">
        <title>Candidatus Dactylopiibacterium carminicum genome sequence.</title>
        <authorList>
            <person name="Ramirez-Puebla S.T."/>
            <person name="Ormeno-Orrillo E."/>
            <person name="Vera-Ponce De Leon A."/>
            <person name="Luis L."/>
            <person name="Sanchez-Flores A."/>
            <person name="Monica R."/>
            <person name="Martinez-Romero E."/>
        </authorList>
    </citation>
    <scope>NUCLEOTIDE SEQUENCE [LARGE SCALE GENOMIC DNA]</scope>
    <source>
        <strain evidence="3">END1</strain>
    </source>
</reference>
<dbReference type="PANTHER" id="PTHR30203">
    <property type="entry name" value="OUTER MEMBRANE CATION EFFLUX PROTEIN"/>
    <property type="match status" value="1"/>
</dbReference>